<organism evidence="4 5">
    <name type="scientific">Limnoglobus roseus</name>
    <dbReference type="NCBI Taxonomy" id="2598579"/>
    <lineage>
        <taxon>Bacteria</taxon>
        <taxon>Pseudomonadati</taxon>
        <taxon>Planctomycetota</taxon>
        <taxon>Planctomycetia</taxon>
        <taxon>Gemmatales</taxon>
        <taxon>Gemmataceae</taxon>
        <taxon>Limnoglobus</taxon>
    </lineage>
</organism>
<protein>
    <recommendedName>
        <fullName evidence="3">HTH cro/C1-type domain-containing protein</fullName>
    </recommendedName>
</protein>
<dbReference type="Gene3D" id="1.10.260.40">
    <property type="entry name" value="lambda repressor-like DNA-binding domains"/>
    <property type="match status" value="1"/>
</dbReference>
<evidence type="ECO:0000313" key="4">
    <source>
        <dbReference type="EMBL" id="QEL17423.1"/>
    </source>
</evidence>
<dbReference type="GO" id="GO:0005829">
    <property type="term" value="C:cytosol"/>
    <property type="evidence" value="ECO:0007669"/>
    <property type="project" value="TreeGrafter"/>
</dbReference>
<evidence type="ECO:0000256" key="1">
    <source>
        <dbReference type="ARBA" id="ARBA00023125"/>
    </source>
</evidence>
<evidence type="ECO:0000313" key="5">
    <source>
        <dbReference type="Proteomes" id="UP000324974"/>
    </source>
</evidence>
<dbReference type="AlphaFoldDB" id="A0A5C1AGQ3"/>
<dbReference type="InterPro" id="IPR010982">
    <property type="entry name" value="Lambda_DNA-bd_dom_sf"/>
</dbReference>
<accession>A0A5C1AGQ3</accession>
<dbReference type="Pfam" id="PF13560">
    <property type="entry name" value="HTH_31"/>
    <property type="match status" value="1"/>
</dbReference>
<dbReference type="RefSeq" id="WP_168219130.1">
    <property type="nucleotide sequence ID" value="NZ_CP042425.1"/>
</dbReference>
<dbReference type="PANTHER" id="PTHR46797:SF1">
    <property type="entry name" value="METHYLPHOSPHONATE SYNTHASE"/>
    <property type="match status" value="1"/>
</dbReference>
<dbReference type="Proteomes" id="UP000324974">
    <property type="component" value="Chromosome"/>
</dbReference>
<dbReference type="InterPro" id="IPR050807">
    <property type="entry name" value="TransReg_Diox_bact_type"/>
</dbReference>
<proteinExistence type="predicted"/>
<dbReference type="InterPro" id="IPR001387">
    <property type="entry name" value="Cro/C1-type_HTH"/>
</dbReference>
<keyword evidence="1" id="KW-0238">DNA-binding</keyword>
<keyword evidence="5" id="KW-1185">Reference proteome</keyword>
<gene>
    <name evidence="4" type="ORF">PX52LOC_04412</name>
</gene>
<feature type="domain" description="HTH cro/C1-type" evidence="3">
    <location>
        <begin position="8"/>
        <end position="63"/>
    </location>
</feature>
<reference evidence="5" key="1">
    <citation type="submission" date="2019-08" db="EMBL/GenBank/DDBJ databases">
        <title>Limnoglobus roseus gen. nov., sp. nov., a novel freshwater planctomycete with a giant genome from the family Gemmataceae.</title>
        <authorList>
            <person name="Kulichevskaya I.S."/>
            <person name="Naumoff D.G."/>
            <person name="Miroshnikov K."/>
            <person name="Ivanova A."/>
            <person name="Philippov D.A."/>
            <person name="Hakobyan A."/>
            <person name="Rijpstra I.C."/>
            <person name="Sinninghe Damste J.S."/>
            <person name="Liesack W."/>
            <person name="Dedysh S.N."/>
        </authorList>
    </citation>
    <scope>NUCLEOTIDE SEQUENCE [LARGE SCALE GENOMIC DNA]</scope>
    <source>
        <strain evidence="5">PX52</strain>
    </source>
</reference>
<dbReference type="GO" id="GO:0003700">
    <property type="term" value="F:DNA-binding transcription factor activity"/>
    <property type="evidence" value="ECO:0007669"/>
    <property type="project" value="TreeGrafter"/>
</dbReference>
<dbReference type="PROSITE" id="PS50943">
    <property type="entry name" value="HTH_CROC1"/>
    <property type="match status" value="1"/>
</dbReference>
<evidence type="ECO:0000256" key="2">
    <source>
        <dbReference type="SAM" id="MobiDB-lite"/>
    </source>
</evidence>
<dbReference type="GO" id="GO:0003677">
    <property type="term" value="F:DNA binding"/>
    <property type="evidence" value="ECO:0007669"/>
    <property type="project" value="UniProtKB-KW"/>
</dbReference>
<dbReference type="SUPFAM" id="SSF47413">
    <property type="entry name" value="lambda repressor-like DNA-binding domains"/>
    <property type="match status" value="1"/>
</dbReference>
<evidence type="ECO:0000259" key="3">
    <source>
        <dbReference type="PROSITE" id="PS50943"/>
    </source>
</evidence>
<dbReference type="CDD" id="cd00093">
    <property type="entry name" value="HTH_XRE"/>
    <property type="match status" value="1"/>
</dbReference>
<name>A0A5C1AGQ3_9BACT</name>
<dbReference type="SMART" id="SM00530">
    <property type="entry name" value="HTH_XRE"/>
    <property type="match status" value="1"/>
</dbReference>
<dbReference type="PANTHER" id="PTHR46797">
    <property type="entry name" value="HTH-TYPE TRANSCRIPTIONAL REGULATOR"/>
    <property type="match status" value="1"/>
</dbReference>
<dbReference type="KEGG" id="lrs:PX52LOC_04412"/>
<dbReference type="EMBL" id="CP042425">
    <property type="protein sequence ID" value="QEL17423.1"/>
    <property type="molecule type" value="Genomic_DNA"/>
</dbReference>
<feature type="region of interest" description="Disordered" evidence="2">
    <location>
        <begin position="67"/>
        <end position="93"/>
    </location>
</feature>
<sequence length="93" mass="10517">MPFPHLKLKQRREELGLTRKQLGEKCGVPERHIEAMEQGRKVNPTHDTLEALCKGLEVDCTFFFTEDAEQPPPIVGRPPKAKEDGKPAKGKKK</sequence>